<organism evidence="9">
    <name type="scientific">Chlamydomonas euryale</name>
    <dbReference type="NCBI Taxonomy" id="1486919"/>
    <lineage>
        <taxon>Eukaryota</taxon>
        <taxon>Viridiplantae</taxon>
        <taxon>Chlorophyta</taxon>
        <taxon>core chlorophytes</taxon>
        <taxon>Chlorophyceae</taxon>
        <taxon>CS clade</taxon>
        <taxon>Chlamydomonadales</taxon>
        <taxon>Chlamydomonadaceae</taxon>
        <taxon>Chlamydomonas</taxon>
    </lineage>
</organism>
<evidence type="ECO:0000256" key="5">
    <source>
        <dbReference type="ARBA" id="ARBA00023002"/>
    </source>
</evidence>
<dbReference type="Pfam" id="PF13640">
    <property type="entry name" value="2OG-FeII_Oxy_3"/>
    <property type="match status" value="1"/>
</dbReference>
<evidence type="ECO:0000313" key="9">
    <source>
        <dbReference type="EMBL" id="CAD8308636.1"/>
    </source>
</evidence>
<dbReference type="PANTHER" id="PTHR10869:SF238">
    <property type="entry name" value="PROLYL 4-HYDROXYLASE 6-RELATED"/>
    <property type="match status" value="1"/>
</dbReference>
<keyword evidence="4" id="KW-0223">Dioxygenase</keyword>
<reference evidence="9" key="1">
    <citation type="submission" date="2021-01" db="EMBL/GenBank/DDBJ databases">
        <authorList>
            <person name="Corre E."/>
            <person name="Pelletier E."/>
            <person name="Niang G."/>
            <person name="Scheremetjew M."/>
            <person name="Finn R."/>
            <person name="Kale V."/>
            <person name="Holt S."/>
            <person name="Cochrane G."/>
            <person name="Meng A."/>
            <person name="Brown T."/>
            <person name="Cohen L."/>
        </authorList>
    </citation>
    <scope>NUCLEOTIDE SEQUENCE</scope>
    <source>
        <strain evidence="9">CCMP219</strain>
    </source>
</reference>
<comment type="catalytic activity">
    <reaction evidence="7">
        <text>L-prolyl-[collagen] + 2-oxoglutarate + O2 = trans-4-hydroxy-L-prolyl-[collagen] + succinate + CO2</text>
        <dbReference type="Rhea" id="RHEA:18945"/>
        <dbReference type="Rhea" id="RHEA-COMP:11676"/>
        <dbReference type="Rhea" id="RHEA-COMP:11680"/>
        <dbReference type="ChEBI" id="CHEBI:15379"/>
        <dbReference type="ChEBI" id="CHEBI:16526"/>
        <dbReference type="ChEBI" id="CHEBI:16810"/>
        <dbReference type="ChEBI" id="CHEBI:30031"/>
        <dbReference type="ChEBI" id="CHEBI:50342"/>
        <dbReference type="ChEBI" id="CHEBI:61965"/>
        <dbReference type="EC" id="1.14.11.2"/>
    </reaction>
</comment>
<dbReference type="InterPro" id="IPR005123">
    <property type="entry name" value="Oxoglu/Fe-dep_dioxygenase_dom"/>
</dbReference>
<dbReference type="InterPro" id="IPR044862">
    <property type="entry name" value="Pro_4_hyd_alph_FE2OG_OXY"/>
</dbReference>
<keyword evidence="3" id="KW-0479">Metal-binding</keyword>
<comment type="subcellular location">
    <subcellularLocation>
        <location evidence="2">Endoplasmic reticulum membrane</location>
        <topology evidence="2">Single-pass type II membrane protein</topology>
    </subcellularLocation>
</comment>
<keyword evidence="6" id="KW-0408">Iron</keyword>
<dbReference type="PROSITE" id="PS51471">
    <property type="entry name" value="FE2OG_OXY"/>
    <property type="match status" value="1"/>
</dbReference>
<sequence>MRRSTVVGAGGKSVEDSYRTSFGTFLRRCQDEVVERVENRVAAWTHIPLEHQEDIQVLRYEAGQFYKVHADTIRDPQAGVRVATVLVYLNEPSEGGETAFPNSEWVDPELAERNGPFSDCAEGHVAFKPKVGDALLFWSINPDGVTEDPHASHTGCPVLSGVKWTLTKWIHARPFRPEEIPAARAVRARGKPAAGRVEDPSECSDRPGLDCARMRDQGKCESDRDQMIIGAWRLGACRKTCGACRACADGDQECRDENRRNVGYLVFNPSELHIPVQ</sequence>
<protein>
    <recommendedName>
        <fullName evidence="8">Fe2OG dioxygenase domain-containing protein</fullName>
    </recommendedName>
</protein>
<dbReference type="InterPro" id="IPR006620">
    <property type="entry name" value="Pro_4_hyd_alph"/>
</dbReference>
<evidence type="ECO:0000256" key="3">
    <source>
        <dbReference type="ARBA" id="ARBA00022723"/>
    </source>
</evidence>
<evidence type="ECO:0000256" key="2">
    <source>
        <dbReference type="ARBA" id="ARBA00004648"/>
    </source>
</evidence>
<dbReference type="GO" id="GO:0004656">
    <property type="term" value="F:procollagen-proline 4-dioxygenase activity"/>
    <property type="evidence" value="ECO:0007669"/>
    <property type="project" value="UniProtKB-EC"/>
</dbReference>
<dbReference type="GO" id="GO:0005789">
    <property type="term" value="C:endoplasmic reticulum membrane"/>
    <property type="evidence" value="ECO:0007669"/>
    <property type="project" value="UniProtKB-SubCell"/>
</dbReference>
<dbReference type="GO" id="GO:0031418">
    <property type="term" value="F:L-ascorbic acid binding"/>
    <property type="evidence" value="ECO:0007669"/>
    <property type="project" value="InterPro"/>
</dbReference>
<dbReference type="PANTHER" id="PTHR10869">
    <property type="entry name" value="PROLYL 4-HYDROXYLASE ALPHA SUBUNIT"/>
    <property type="match status" value="1"/>
</dbReference>
<proteinExistence type="predicted"/>
<keyword evidence="5" id="KW-0560">Oxidoreductase</keyword>
<feature type="domain" description="Fe2OG dioxygenase" evidence="8">
    <location>
        <begin position="51"/>
        <end position="172"/>
    </location>
</feature>
<dbReference type="InterPro" id="IPR045054">
    <property type="entry name" value="P4HA-like"/>
</dbReference>
<dbReference type="Gene3D" id="2.60.120.620">
    <property type="entry name" value="q2cbj1_9rhob like domain"/>
    <property type="match status" value="1"/>
</dbReference>
<dbReference type="EMBL" id="HBEC01042401">
    <property type="protein sequence ID" value="CAD8308636.1"/>
    <property type="molecule type" value="Transcribed_RNA"/>
</dbReference>
<name>A0A7R9VYF6_9CHLO</name>
<dbReference type="GO" id="GO:0005506">
    <property type="term" value="F:iron ion binding"/>
    <property type="evidence" value="ECO:0007669"/>
    <property type="project" value="InterPro"/>
</dbReference>
<gene>
    <name evidence="9" type="ORF">CEUR00632_LOCUS19745</name>
</gene>
<dbReference type="AlphaFoldDB" id="A0A7R9VYF6"/>
<dbReference type="SMART" id="SM00702">
    <property type="entry name" value="P4Hc"/>
    <property type="match status" value="1"/>
</dbReference>
<evidence type="ECO:0000256" key="1">
    <source>
        <dbReference type="ARBA" id="ARBA00001961"/>
    </source>
</evidence>
<evidence type="ECO:0000256" key="6">
    <source>
        <dbReference type="ARBA" id="ARBA00023004"/>
    </source>
</evidence>
<evidence type="ECO:0000256" key="7">
    <source>
        <dbReference type="ARBA" id="ARBA00049169"/>
    </source>
</evidence>
<evidence type="ECO:0000256" key="4">
    <source>
        <dbReference type="ARBA" id="ARBA00022964"/>
    </source>
</evidence>
<comment type="cofactor">
    <cofactor evidence="1">
        <name>L-ascorbate</name>
        <dbReference type="ChEBI" id="CHEBI:38290"/>
    </cofactor>
</comment>
<accession>A0A7R9VYF6</accession>
<evidence type="ECO:0000259" key="8">
    <source>
        <dbReference type="PROSITE" id="PS51471"/>
    </source>
</evidence>